<gene>
    <name evidence="2" type="ORF">V5N11_035888</name>
</gene>
<evidence type="ECO:0000259" key="1">
    <source>
        <dbReference type="Pfam" id="PF23572"/>
    </source>
</evidence>
<dbReference type="EMBL" id="JBANAX010000412">
    <property type="protein sequence ID" value="KAL1209611.1"/>
    <property type="molecule type" value="Genomic_DNA"/>
</dbReference>
<accession>A0ABD1BEU2</accession>
<protein>
    <submittedName>
        <fullName evidence="2">Indole-3-acetic acid-amido synthetase GH3.15</fullName>
    </submittedName>
</protein>
<keyword evidence="3" id="KW-1185">Reference proteome</keyword>
<organism evidence="2 3">
    <name type="scientific">Cardamine amara subsp. amara</name>
    <dbReference type="NCBI Taxonomy" id="228776"/>
    <lineage>
        <taxon>Eukaryota</taxon>
        <taxon>Viridiplantae</taxon>
        <taxon>Streptophyta</taxon>
        <taxon>Embryophyta</taxon>
        <taxon>Tracheophyta</taxon>
        <taxon>Spermatophyta</taxon>
        <taxon>Magnoliopsida</taxon>
        <taxon>eudicotyledons</taxon>
        <taxon>Gunneridae</taxon>
        <taxon>Pentapetalae</taxon>
        <taxon>rosids</taxon>
        <taxon>malvids</taxon>
        <taxon>Brassicales</taxon>
        <taxon>Brassicaceae</taxon>
        <taxon>Cardamineae</taxon>
        <taxon>Cardamine</taxon>
    </lineage>
</organism>
<dbReference type="InterPro" id="IPR055378">
    <property type="entry name" value="GH3_C"/>
</dbReference>
<dbReference type="PANTHER" id="PTHR31901:SF78">
    <property type="entry name" value="AUXIN-RESPONSIVE GH3 FAMILY PROTEIN-RELATED"/>
    <property type="match status" value="1"/>
</dbReference>
<dbReference type="Proteomes" id="UP001558713">
    <property type="component" value="Unassembled WGS sequence"/>
</dbReference>
<dbReference type="PANTHER" id="PTHR31901">
    <property type="entry name" value="GH3 DOMAIN-CONTAINING PROTEIN"/>
    <property type="match status" value="1"/>
</dbReference>
<proteinExistence type="predicted"/>
<dbReference type="AlphaFoldDB" id="A0ABD1BEU2"/>
<dbReference type="InterPro" id="IPR004993">
    <property type="entry name" value="GH3"/>
</dbReference>
<comment type="caution">
    <text evidence="2">The sequence shown here is derived from an EMBL/GenBank/DDBJ whole genome shotgun (WGS) entry which is preliminary data.</text>
</comment>
<feature type="domain" description="GH3 C-terminal" evidence="1">
    <location>
        <begin position="7"/>
        <end position="72"/>
    </location>
</feature>
<dbReference type="Pfam" id="PF23572">
    <property type="entry name" value="GH3_C"/>
    <property type="match status" value="1"/>
</dbReference>
<evidence type="ECO:0000313" key="3">
    <source>
        <dbReference type="Proteomes" id="UP001558713"/>
    </source>
</evidence>
<reference evidence="2 3" key="1">
    <citation type="submission" date="2024-04" db="EMBL/GenBank/DDBJ databases">
        <title>Genome assembly C_amara_ONT_v2.</title>
        <authorList>
            <person name="Yant L."/>
            <person name="Moore C."/>
            <person name="Slenker M."/>
        </authorList>
    </citation>
    <scope>NUCLEOTIDE SEQUENCE [LARGE SCALE GENOMIC DNA]</scope>
    <source>
        <tissue evidence="2">Leaf</tissue>
    </source>
</reference>
<evidence type="ECO:0000313" key="2">
    <source>
        <dbReference type="EMBL" id="KAL1209611.1"/>
    </source>
</evidence>
<name>A0ABD1BEU2_CARAN</name>
<sequence length="85" mass="10038">MDKTNEEDLDKAVTNPKLLLEPHDLWLMDFTSRVDSSSFPVHYVLYWELGSKIKDMKLKPEKEERMIRTLDHLRLRLLGLALLIS</sequence>